<dbReference type="PANTHER" id="PTHR43706">
    <property type="entry name" value="NADH DEHYDROGENASE"/>
    <property type="match status" value="1"/>
</dbReference>
<reference evidence="9 10" key="1">
    <citation type="journal article" date="2016" name="Mol. Biol. Evol.">
        <title>Comparative Genomics of Early-Diverging Mushroom-Forming Fungi Provides Insights into the Origins of Lignocellulose Decay Capabilities.</title>
        <authorList>
            <person name="Nagy L.G."/>
            <person name="Riley R."/>
            <person name="Tritt A."/>
            <person name="Adam C."/>
            <person name="Daum C."/>
            <person name="Floudas D."/>
            <person name="Sun H."/>
            <person name="Yadav J.S."/>
            <person name="Pangilinan J."/>
            <person name="Larsson K.H."/>
            <person name="Matsuura K."/>
            <person name="Barry K."/>
            <person name="Labutti K."/>
            <person name="Kuo R."/>
            <person name="Ohm R.A."/>
            <person name="Bhattacharya S.S."/>
            <person name="Shirouzu T."/>
            <person name="Yoshinaga Y."/>
            <person name="Martin F.M."/>
            <person name="Grigoriev I.V."/>
            <person name="Hibbett D.S."/>
        </authorList>
    </citation>
    <scope>NUCLEOTIDE SEQUENCE [LARGE SCALE GENOMIC DNA]</scope>
    <source>
        <strain evidence="9 10">HHB9708</strain>
    </source>
</reference>
<evidence type="ECO:0000256" key="7">
    <source>
        <dbReference type="ARBA" id="ARBA00047599"/>
    </source>
</evidence>
<sequence>MKELGDAEKFQGHLMACVESAAFSGQSEEEMDQLLYMVVVGGGPTGIELAREIPDFLETTSIMVPELAERIKITLIETLPSDLPIFSKQLIWTIRTQLSRCKDRHRD</sequence>
<evidence type="ECO:0000256" key="4">
    <source>
        <dbReference type="ARBA" id="ARBA00022827"/>
    </source>
</evidence>
<name>A0A164QS74_9AGAM</name>
<keyword evidence="10" id="KW-1185">Reference proteome</keyword>
<evidence type="ECO:0000256" key="6">
    <source>
        <dbReference type="ARBA" id="ARBA00023027"/>
    </source>
</evidence>
<evidence type="ECO:0000256" key="8">
    <source>
        <dbReference type="ARBA" id="ARBA00049010"/>
    </source>
</evidence>
<gene>
    <name evidence="9" type="ORF">SISNIDRAFT_488780</name>
</gene>
<dbReference type="GO" id="GO:0050136">
    <property type="term" value="F:NADH dehydrogenase (quinone) (non-electrogenic) activity"/>
    <property type="evidence" value="ECO:0007669"/>
    <property type="project" value="UniProtKB-EC"/>
</dbReference>
<dbReference type="InterPro" id="IPR036188">
    <property type="entry name" value="FAD/NAD-bd_sf"/>
</dbReference>
<dbReference type="InterPro" id="IPR045024">
    <property type="entry name" value="NDH-2"/>
</dbReference>
<comment type="similarity">
    <text evidence="1">Belongs to the NADH dehydrogenase family.</text>
</comment>
<organism evidence="9 10">
    <name type="scientific">Sistotremastrum niveocremeum HHB9708</name>
    <dbReference type="NCBI Taxonomy" id="1314777"/>
    <lineage>
        <taxon>Eukaryota</taxon>
        <taxon>Fungi</taxon>
        <taxon>Dikarya</taxon>
        <taxon>Basidiomycota</taxon>
        <taxon>Agaricomycotina</taxon>
        <taxon>Agaricomycetes</taxon>
        <taxon>Sistotremastrales</taxon>
        <taxon>Sistotremastraceae</taxon>
        <taxon>Sertulicium</taxon>
        <taxon>Sertulicium niveocremeum</taxon>
    </lineage>
</organism>
<evidence type="ECO:0000256" key="1">
    <source>
        <dbReference type="ARBA" id="ARBA00005272"/>
    </source>
</evidence>
<comment type="catalytic activity">
    <reaction evidence="8">
        <text>a ubiquinone + NADH + H(+) = a ubiquinol + NAD(+)</text>
        <dbReference type="Rhea" id="RHEA:23152"/>
        <dbReference type="Rhea" id="RHEA-COMP:9565"/>
        <dbReference type="Rhea" id="RHEA-COMP:9566"/>
        <dbReference type="ChEBI" id="CHEBI:15378"/>
        <dbReference type="ChEBI" id="CHEBI:16389"/>
        <dbReference type="ChEBI" id="CHEBI:17976"/>
        <dbReference type="ChEBI" id="CHEBI:57540"/>
        <dbReference type="ChEBI" id="CHEBI:57945"/>
    </reaction>
</comment>
<dbReference type="Proteomes" id="UP000076722">
    <property type="component" value="Unassembled WGS sequence"/>
</dbReference>
<dbReference type="GO" id="GO:0005739">
    <property type="term" value="C:mitochondrion"/>
    <property type="evidence" value="ECO:0007669"/>
    <property type="project" value="TreeGrafter"/>
</dbReference>
<keyword evidence="6" id="KW-0520">NAD</keyword>
<evidence type="ECO:0000256" key="5">
    <source>
        <dbReference type="ARBA" id="ARBA00023002"/>
    </source>
</evidence>
<accession>A0A164QS74</accession>
<evidence type="ECO:0000313" key="10">
    <source>
        <dbReference type="Proteomes" id="UP000076722"/>
    </source>
</evidence>
<dbReference type="EC" id="1.6.5.9" evidence="2"/>
<dbReference type="STRING" id="1314777.A0A164QS74"/>
<evidence type="ECO:0000256" key="2">
    <source>
        <dbReference type="ARBA" id="ARBA00012637"/>
    </source>
</evidence>
<evidence type="ECO:0000256" key="3">
    <source>
        <dbReference type="ARBA" id="ARBA00022630"/>
    </source>
</evidence>
<comment type="catalytic activity">
    <reaction evidence="7">
        <text>a quinone + NADH + H(+) = a quinol + NAD(+)</text>
        <dbReference type="Rhea" id="RHEA:46160"/>
        <dbReference type="ChEBI" id="CHEBI:15378"/>
        <dbReference type="ChEBI" id="CHEBI:24646"/>
        <dbReference type="ChEBI" id="CHEBI:57540"/>
        <dbReference type="ChEBI" id="CHEBI:57945"/>
        <dbReference type="ChEBI" id="CHEBI:132124"/>
        <dbReference type="EC" id="1.6.5.9"/>
    </reaction>
</comment>
<dbReference type="OrthoDB" id="3244603at2759"/>
<evidence type="ECO:0000313" key="9">
    <source>
        <dbReference type="EMBL" id="KZS89917.1"/>
    </source>
</evidence>
<dbReference type="Gene3D" id="3.50.50.100">
    <property type="match status" value="1"/>
</dbReference>
<keyword evidence="3" id="KW-0285">Flavoprotein</keyword>
<dbReference type="AlphaFoldDB" id="A0A164QS74"/>
<keyword evidence="4" id="KW-0274">FAD</keyword>
<keyword evidence="5" id="KW-0560">Oxidoreductase</keyword>
<dbReference type="PANTHER" id="PTHR43706:SF47">
    <property type="entry name" value="EXTERNAL NADH-UBIQUINONE OXIDOREDUCTASE 1, MITOCHONDRIAL-RELATED"/>
    <property type="match status" value="1"/>
</dbReference>
<protein>
    <recommendedName>
        <fullName evidence="2">NADH:ubiquinone reductase (non-electrogenic)</fullName>
        <ecNumber evidence="2">1.6.5.9</ecNumber>
    </recommendedName>
</protein>
<proteinExistence type="inferred from homology"/>
<dbReference type="EMBL" id="KV419424">
    <property type="protein sequence ID" value="KZS89917.1"/>
    <property type="molecule type" value="Genomic_DNA"/>
</dbReference>
<dbReference type="SUPFAM" id="SSF51905">
    <property type="entry name" value="FAD/NAD(P)-binding domain"/>
    <property type="match status" value="1"/>
</dbReference>